<name>W1PYF7_AMBTC</name>
<evidence type="ECO:0000313" key="2">
    <source>
        <dbReference type="Proteomes" id="UP000017836"/>
    </source>
</evidence>
<dbReference type="AlphaFoldDB" id="W1PYF7"/>
<dbReference type="InterPro" id="IPR009646">
    <property type="entry name" value="Root_cap"/>
</dbReference>
<dbReference type="PANTHER" id="PTHR31656">
    <property type="entry name" value="ROOT CAP DOMAIN-CONTAINING PROTEIN"/>
    <property type="match status" value="1"/>
</dbReference>
<evidence type="ECO:0000313" key="1">
    <source>
        <dbReference type="EMBL" id="ERN13104.1"/>
    </source>
</evidence>
<dbReference type="Gramene" id="ERN13104">
    <property type="protein sequence ID" value="ERN13104"/>
    <property type="gene ID" value="AMTR_s00040p00170190"/>
</dbReference>
<dbReference type="eggNOG" id="ENOG502QUGT">
    <property type="taxonomic scope" value="Eukaryota"/>
</dbReference>
<dbReference type="OMA" id="CEAVQFK"/>
<proteinExistence type="predicted"/>
<sequence>MPGAVCQDPRFVGGDGVTFYFHGKKDHDFCLVSDPDLHINAHFIGKTRPSMKRDFTWVQSTAILFGPHHLFIGAQKVAKWDDSLDHLSVTFDGHLVHLPLSEGSEWRGQACHNLTLTRTSRTNGVVAELIGKFKITANVVPITMEESMIHGYNITDEDCFAHLDLGFKFYGLSGNVSGVLGQTYREGYRTRVRMGAAMPIMGGDSEFATTNLFAADCAVARFESGNATGGDIWAEDHE</sequence>
<dbReference type="Pfam" id="PF06830">
    <property type="entry name" value="Root_cap"/>
    <property type="match status" value="1"/>
</dbReference>
<keyword evidence="2" id="KW-1185">Reference proteome</keyword>
<dbReference type="Proteomes" id="UP000017836">
    <property type="component" value="Unassembled WGS sequence"/>
</dbReference>
<dbReference type="HOGENOM" id="CLU_018422_0_1_1"/>
<protein>
    <submittedName>
        <fullName evidence="1">Uncharacterized protein</fullName>
    </submittedName>
</protein>
<accession>W1PYF7</accession>
<dbReference type="EMBL" id="KI392591">
    <property type="protein sequence ID" value="ERN13104.1"/>
    <property type="molecule type" value="Genomic_DNA"/>
</dbReference>
<gene>
    <name evidence="1" type="ORF">AMTR_s00040p00170190</name>
</gene>
<dbReference type="STRING" id="13333.W1PYF7"/>
<organism evidence="1 2">
    <name type="scientific">Amborella trichopoda</name>
    <dbReference type="NCBI Taxonomy" id="13333"/>
    <lineage>
        <taxon>Eukaryota</taxon>
        <taxon>Viridiplantae</taxon>
        <taxon>Streptophyta</taxon>
        <taxon>Embryophyta</taxon>
        <taxon>Tracheophyta</taxon>
        <taxon>Spermatophyta</taxon>
        <taxon>Magnoliopsida</taxon>
        <taxon>Amborellales</taxon>
        <taxon>Amborellaceae</taxon>
        <taxon>Amborella</taxon>
    </lineage>
</organism>
<reference evidence="2" key="1">
    <citation type="journal article" date="2013" name="Science">
        <title>The Amborella genome and the evolution of flowering plants.</title>
        <authorList>
            <consortium name="Amborella Genome Project"/>
        </authorList>
    </citation>
    <scope>NUCLEOTIDE SEQUENCE [LARGE SCALE GENOMIC DNA]</scope>
</reference>